<dbReference type="SUPFAM" id="SSF53756">
    <property type="entry name" value="UDP-Glycosyltransferase/glycogen phosphorylase"/>
    <property type="match status" value="1"/>
</dbReference>
<accession>A0A0S2ZJN2</accession>
<evidence type="ECO:0000313" key="4">
    <source>
        <dbReference type="Proteomes" id="UP000063275"/>
    </source>
</evidence>
<feature type="domain" description="Glycosyl transferase family 1" evidence="1">
    <location>
        <begin position="186"/>
        <end position="345"/>
    </location>
</feature>
<organism evidence="3">
    <name type="scientific">Fusobacterium hwasookii ChDC F174</name>
    <dbReference type="NCBI Taxonomy" id="1307442"/>
    <lineage>
        <taxon>Bacteria</taxon>
        <taxon>Fusobacteriati</taxon>
        <taxon>Fusobacteriota</taxon>
        <taxon>Fusobacteriia</taxon>
        <taxon>Fusobacteriales</taxon>
        <taxon>Fusobacteriaceae</taxon>
        <taxon>Fusobacterium</taxon>
    </lineage>
</organism>
<dbReference type="PANTHER" id="PTHR45947:SF3">
    <property type="entry name" value="SULFOQUINOVOSYL TRANSFERASE SQD2"/>
    <property type="match status" value="1"/>
</dbReference>
<evidence type="ECO:0000313" key="3">
    <source>
        <dbReference type="EMBL" id="ALQ39165.1"/>
    </source>
</evidence>
<dbReference type="Proteomes" id="UP000063275">
    <property type="component" value="Chromosome"/>
</dbReference>
<dbReference type="AlphaFoldDB" id="A0A0S2ZJN2"/>
<gene>
    <name evidence="3" type="ORF">RN87_00940</name>
</gene>
<dbReference type="KEGG" id="fhw:RN87_00940"/>
<dbReference type="GO" id="GO:0016757">
    <property type="term" value="F:glycosyltransferase activity"/>
    <property type="evidence" value="ECO:0007669"/>
    <property type="project" value="InterPro"/>
</dbReference>
<dbReference type="PANTHER" id="PTHR45947">
    <property type="entry name" value="SULFOQUINOVOSYL TRANSFERASE SQD2"/>
    <property type="match status" value="1"/>
</dbReference>
<reference evidence="3 4" key="1">
    <citation type="submission" date="2015-11" db="EMBL/GenBank/DDBJ databases">
        <authorList>
            <person name="Zhang Y."/>
            <person name="Guo Z."/>
        </authorList>
    </citation>
    <scope>NUCLEOTIDE SEQUENCE [LARGE SCALE GENOMIC DNA]</scope>
    <source>
        <strain evidence="3 4">ChDC F174</strain>
    </source>
</reference>
<dbReference type="InterPro" id="IPR001296">
    <property type="entry name" value="Glyco_trans_1"/>
</dbReference>
<dbReference type="InterPro" id="IPR028098">
    <property type="entry name" value="Glyco_trans_4-like_N"/>
</dbReference>
<dbReference type="Pfam" id="PF13439">
    <property type="entry name" value="Glyco_transf_4"/>
    <property type="match status" value="1"/>
</dbReference>
<evidence type="ECO:0000259" key="1">
    <source>
        <dbReference type="Pfam" id="PF00534"/>
    </source>
</evidence>
<feature type="domain" description="Glycosyltransferase subfamily 4-like N-terminal" evidence="2">
    <location>
        <begin position="75"/>
        <end position="180"/>
    </location>
</feature>
<dbReference type="InterPro" id="IPR050194">
    <property type="entry name" value="Glycosyltransferase_grp1"/>
</dbReference>
<sequence length="373" mass="44033">MKIFHICNDYFGTKLYKELFDKLNLRHCINKIFVFIGKDFNLNNKEIDKNIIIVKYFQKILRFFYYFKQKKIFNDLLSLEPKFDYDVIHAHTLFSNGDIALRLKMKYGTPYIVAIRNTDINIFFKYFFFLRKHGIKIMENADRIIFLSPTYKNKCLEGYIPLKKRKLIEEKCTVIPNGINKFWIENFVDLKEKHKEIRLIYVGSIDKNKNVITTILACKKLLLQGYEVKFTVVGDIKIKTDELNETFINHIPYSPKEEIIKYFAESDIFIMPSKYETFGLVYAEALSQGLPVIYTKGQGFDEQIPDGEVGHSVKYNDADEIAEKIILIYNNYDNYSSKIKDYIQKFDWGNIADRYKAIYESITIGGNDGRKRD</sequence>
<dbReference type="CDD" id="cd03801">
    <property type="entry name" value="GT4_PimA-like"/>
    <property type="match status" value="1"/>
</dbReference>
<proteinExistence type="predicted"/>
<dbReference type="OrthoDB" id="9772485at2"/>
<dbReference type="RefSeq" id="WP_029493647.1">
    <property type="nucleotide sequence ID" value="NZ_ATKF01000095.1"/>
</dbReference>
<name>A0A0S2ZJN2_9FUSO</name>
<protein>
    <recommendedName>
        <fullName evidence="5">Glycosyl transferase</fullName>
    </recommendedName>
</protein>
<dbReference type="EMBL" id="CP013331">
    <property type="protein sequence ID" value="ALQ39165.1"/>
    <property type="molecule type" value="Genomic_DNA"/>
</dbReference>
<evidence type="ECO:0008006" key="5">
    <source>
        <dbReference type="Google" id="ProtNLM"/>
    </source>
</evidence>
<dbReference type="Gene3D" id="3.40.50.2000">
    <property type="entry name" value="Glycogen Phosphorylase B"/>
    <property type="match status" value="2"/>
</dbReference>
<evidence type="ECO:0000259" key="2">
    <source>
        <dbReference type="Pfam" id="PF13439"/>
    </source>
</evidence>
<dbReference type="Pfam" id="PF00534">
    <property type="entry name" value="Glycos_transf_1"/>
    <property type="match status" value="1"/>
</dbReference>